<dbReference type="GO" id="GO:0004089">
    <property type="term" value="F:carbonate dehydratase activity"/>
    <property type="evidence" value="ECO:0007669"/>
    <property type="project" value="UniProtKB-UniRule"/>
</dbReference>
<comment type="similarity">
    <text evidence="1 7">Belongs to the beta-class carbonic anhydrase family.</text>
</comment>
<evidence type="ECO:0000313" key="8">
    <source>
        <dbReference type="EMBL" id="QKG72181.1"/>
    </source>
</evidence>
<name>A0A7D4BBH6_9SPHN</name>
<keyword evidence="3 6" id="KW-0862">Zinc</keyword>
<evidence type="ECO:0000256" key="2">
    <source>
        <dbReference type="ARBA" id="ARBA00012925"/>
    </source>
</evidence>
<dbReference type="Gene3D" id="3.40.1050.10">
    <property type="entry name" value="Carbonic anhydrase"/>
    <property type="match status" value="1"/>
</dbReference>
<dbReference type="Pfam" id="PF00484">
    <property type="entry name" value="Pro_CA"/>
    <property type="match status" value="1"/>
</dbReference>
<dbReference type="Proteomes" id="UP000504693">
    <property type="component" value="Chromosome"/>
</dbReference>
<dbReference type="SMART" id="SM00947">
    <property type="entry name" value="Pro_CA"/>
    <property type="match status" value="1"/>
</dbReference>
<dbReference type="InterPro" id="IPR015892">
    <property type="entry name" value="Carbonic_anhydrase_CS"/>
</dbReference>
<keyword evidence="9" id="KW-1185">Reference proteome</keyword>
<keyword evidence="4 7" id="KW-0456">Lyase</keyword>
<comment type="catalytic activity">
    <reaction evidence="5 7">
        <text>hydrogencarbonate + H(+) = CO2 + H2O</text>
        <dbReference type="Rhea" id="RHEA:10748"/>
        <dbReference type="ChEBI" id="CHEBI:15377"/>
        <dbReference type="ChEBI" id="CHEBI:15378"/>
        <dbReference type="ChEBI" id="CHEBI:16526"/>
        <dbReference type="ChEBI" id="CHEBI:17544"/>
        <dbReference type="EC" id="4.2.1.1"/>
    </reaction>
</comment>
<feature type="binding site" evidence="6">
    <location>
        <position position="109"/>
    </location>
    <ligand>
        <name>Zn(2+)</name>
        <dbReference type="ChEBI" id="CHEBI:29105"/>
    </ligand>
</feature>
<evidence type="ECO:0000256" key="7">
    <source>
        <dbReference type="RuleBase" id="RU003956"/>
    </source>
</evidence>
<dbReference type="PROSITE" id="PS00704">
    <property type="entry name" value="PROK_CO2_ANHYDRASE_1"/>
    <property type="match status" value="1"/>
</dbReference>
<dbReference type="PROSITE" id="PS00705">
    <property type="entry name" value="PROK_CO2_ANHYDRASE_2"/>
    <property type="match status" value="1"/>
</dbReference>
<comment type="cofactor">
    <cofactor evidence="6">
        <name>Zn(2+)</name>
        <dbReference type="ChEBI" id="CHEBI:29105"/>
    </cofactor>
    <text evidence="6">Binds 1 zinc ion per subunit.</text>
</comment>
<evidence type="ECO:0000313" key="9">
    <source>
        <dbReference type="Proteomes" id="UP000504693"/>
    </source>
</evidence>
<feature type="binding site" evidence="6">
    <location>
        <position position="58"/>
    </location>
    <ligand>
        <name>Zn(2+)</name>
        <dbReference type="ChEBI" id="CHEBI:29105"/>
    </ligand>
</feature>
<accession>A0A7D4BBH6</accession>
<proteinExistence type="inferred from homology"/>
<gene>
    <name evidence="8" type="ORF">HQR01_12845</name>
</gene>
<reference evidence="8 9" key="1">
    <citation type="submission" date="2020-05" db="EMBL/GenBank/DDBJ databases">
        <title>Erythrobacter mangrovi sp. nov., isolated from rhizosphere soil of mangrove plant (Kandelia candel).</title>
        <authorList>
            <person name="Ye Y.H."/>
        </authorList>
    </citation>
    <scope>NUCLEOTIDE SEQUENCE [LARGE SCALE GENOMIC DNA]</scope>
    <source>
        <strain evidence="8 9">EB310</strain>
    </source>
</reference>
<organism evidence="8 9">
    <name type="scientific">Erythrobacter mangrovi</name>
    <dbReference type="NCBI Taxonomy" id="2739433"/>
    <lineage>
        <taxon>Bacteria</taxon>
        <taxon>Pseudomonadati</taxon>
        <taxon>Pseudomonadota</taxon>
        <taxon>Alphaproteobacteria</taxon>
        <taxon>Sphingomonadales</taxon>
        <taxon>Erythrobacteraceae</taxon>
        <taxon>Erythrobacter/Porphyrobacter group</taxon>
        <taxon>Erythrobacter</taxon>
    </lineage>
</organism>
<comment type="function">
    <text evidence="7">Reversible hydration of carbon dioxide.</text>
</comment>
<feature type="binding site" evidence="6">
    <location>
        <position position="112"/>
    </location>
    <ligand>
        <name>Zn(2+)</name>
        <dbReference type="ChEBI" id="CHEBI:29105"/>
    </ligand>
</feature>
<keyword evidence="6" id="KW-0479">Metal-binding</keyword>
<evidence type="ECO:0000256" key="6">
    <source>
        <dbReference type="PIRSR" id="PIRSR601765-1"/>
    </source>
</evidence>
<dbReference type="SUPFAM" id="SSF53056">
    <property type="entry name" value="beta-carbonic anhydrase, cab"/>
    <property type="match status" value="1"/>
</dbReference>
<evidence type="ECO:0000256" key="4">
    <source>
        <dbReference type="ARBA" id="ARBA00023239"/>
    </source>
</evidence>
<dbReference type="InterPro" id="IPR036874">
    <property type="entry name" value="Carbonic_anhydrase_sf"/>
</dbReference>
<dbReference type="CDD" id="cd03378">
    <property type="entry name" value="beta_CA_cladeC"/>
    <property type="match status" value="1"/>
</dbReference>
<dbReference type="PANTHER" id="PTHR11002">
    <property type="entry name" value="CARBONIC ANHYDRASE"/>
    <property type="match status" value="1"/>
</dbReference>
<dbReference type="PANTHER" id="PTHR11002:SF79">
    <property type="entry name" value="CARBONIC ANHYDRASE 2"/>
    <property type="match status" value="1"/>
</dbReference>
<evidence type="ECO:0000256" key="5">
    <source>
        <dbReference type="ARBA" id="ARBA00048348"/>
    </source>
</evidence>
<feature type="binding site" evidence="6">
    <location>
        <position position="56"/>
    </location>
    <ligand>
        <name>Zn(2+)</name>
        <dbReference type="ChEBI" id="CHEBI:29105"/>
    </ligand>
</feature>
<dbReference type="GO" id="GO:0008270">
    <property type="term" value="F:zinc ion binding"/>
    <property type="evidence" value="ECO:0007669"/>
    <property type="project" value="UniProtKB-UniRule"/>
</dbReference>
<sequence>MTEQDFIPLTPSEALERLREGNRRFLEDAPYQPPMDRLRRLHLAAAQRPFAAYLSCSDSRVPPELLFERGLGELFIVRNAGNTLCASALGSLEFAVTQLEVPLIVVMGHEACGALRAAVAVAREQRQFSGNVSKVLQSLLPAVLEADPWAPDLVDAAALCNVRKVVRELREEASPALLGPQSAGKLRVVGAYYHLDSGRVDFLDGAD</sequence>
<dbReference type="AlphaFoldDB" id="A0A7D4BBH6"/>
<dbReference type="InterPro" id="IPR001765">
    <property type="entry name" value="Carbonic_anhydrase"/>
</dbReference>
<protein>
    <recommendedName>
        <fullName evidence="2 7">Carbonic anhydrase</fullName>
        <ecNumber evidence="2 7">4.2.1.1</ecNumber>
    </recommendedName>
    <alternativeName>
        <fullName evidence="7">Carbonate dehydratase</fullName>
    </alternativeName>
</protein>
<dbReference type="GO" id="GO:0015976">
    <property type="term" value="P:carbon utilization"/>
    <property type="evidence" value="ECO:0007669"/>
    <property type="project" value="InterPro"/>
</dbReference>
<evidence type="ECO:0000256" key="1">
    <source>
        <dbReference type="ARBA" id="ARBA00006217"/>
    </source>
</evidence>
<evidence type="ECO:0000256" key="3">
    <source>
        <dbReference type="ARBA" id="ARBA00022833"/>
    </source>
</evidence>
<dbReference type="EMBL" id="CP053921">
    <property type="protein sequence ID" value="QKG72181.1"/>
    <property type="molecule type" value="Genomic_DNA"/>
</dbReference>
<dbReference type="KEGG" id="emv:HQR01_12845"/>
<dbReference type="EC" id="4.2.1.1" evidence="2 7"/>